<dbReference type="EC" id="6.3.3.2" evidence="5"/>
<dbReference type="SUPFAM" id="SSF100950">
    <property type="entry name" value="NagB/RpiA/CoA transferase-like"/>
    <property type="match status" value="1"/>
</dbReference>
<dbReference type="Gene3D" id="3.40.50.10420">
    <property type="entry name" value="NagB/RpiA/CoA transferase-like"/>
    <property type="match status" value="1"/>
</dbReference>
<dbReference type="AlphaFoldDB" id="A0A830CP85"/>
<keyword evidence="6" id="KW-0472">Membrane</keyword>
<proteinExistence type="inferred from homology"/>
<dbReference type="InterPro" id="IPR024185">
    <property type="entry name" value="FTHF_cligase-like_sf"/>
</dbReference>
<evidence type="ECO:0000256" key="5">
    <source>
        <dbReference type="ARBA" id="ARBA00038966"/>
    </source>
</evidence>
<comment type="similarity">
    <text evidence="1">Belongs to the 5-formyltetrahydrofolate cyclo-ligase family.</text>
</comment>
<dbReference type="Proteomes" id="UP000653305">
    <property type="component" value="Unassembled WGS sequence"/>
</dbReference>
<dbReference type="GO" id="GO:0035999">
    <property type="term" value="P:tetrahydrofolate interconversion"/>
    <property type="evidence" value="ECO:0007669"/>
    <property type="project" value="TreeGrafter"/>
</dbReference>
<dbReference type="GO" id="GO:0009396">
    <property type="term" value="P:folic acid-containing compound biosynthetic process"/>
    <property type="evidence" value="ECO:0007669"/>
    <property type="project" value="TreeGrafter"/>
</dbReference>
<name>A0A830CP85_9LAMI</name>
<evidence type="ECO:0000256" key="2">
    <source>
        <dbReference type="ARBA" id="ARBA00022741"/>
    </source>
</evidence>
<dbReference type="EMBL" id="BMAC01000499">
    <property type="protein sequence ID" value="GFP97703.1"/>
    <property type="molecule type" value="Genomic_DNA"/>
</dbReference>
<dbReference type="GO" id="GO:0005739">
    <property type="term" value="C:mitochondrion"/>
    <property type="evidence" value="ECO:0007669"/>
    <property type="project" value="TreeGrafter"/>
</dbReference>
<dbReference type="OrthoDB" id="2015992at2759"/>
<dbReference type="GO" id="GO:0030272">
    <property type="term" value="F:5-formyltetrahydrofolate cyclo-ligase activity"/>
    <property type="evidence" value="ECO:0007669"/>
    <property type="project" value="UniProtKB-EC"/>
</dbReference>
<evidence type="ECO:0000313" key="7">
    <source>
        <dbReference type="EMBL" id="GFP97703.1"/>
    </source>
</evidence>
<dbReference type="InterPro" id="IPR002698">
    <property type="entry name" value="FTHF_cligase"/>
</dbReference>
<keyword evidence="6" id="KW-1133">Transmembrane helix</keyword>
<dbReference type="InterPro" id="IPR037171">
    <property type="entry name" value="NagB/RpiA_transferase-like"/>
</dbReference>
<keyword evidence="6" id="KW-0812">Transmembrane</keyword>
<organism evidence="7 8">
    <name type="scientific">Phtheirospermum japonicum</name>
    <dbReference type="NCBI Taxonomy" id="374723"/>
    <lineage>
        <taxon>Eukaryota</taxon>
        <taxon>Viridiplantae</taxon>
        <taxon>Streptophyta</taxon>
        <taxon>Embryophyta</taxon>
        <taxon>Tracheophyta</taxon>
        <taxon>Spermatophyta</taxon>
        <taxon>Magnoliopsida</taxon>
        <taxon>eudicotyledons</taxon>
        <taxon>Gunneridae</taxon>
        <taxon>Pentapetalae</taxon>
        <taxon>asterids</taxon>
        <taxon>lamiids</taxon>
        <taxon>Lamiales</taxon>
        <taxon>Orobanchaceae</taxon>
        <taxon>Orobanchaceae incertae sedis</taxon>
        <taxon>Phtheirospermum</taxon>
    </lineage>
</organism>
<reference evidence="7" key="1">
    <citation type="submission" date="2020-07" db="EMBL/GenBank/DDBJ databases">
        <title>Ethylene signaling mediates host invasion by parasitic plants.</title>
        <authorList>
            <person name="Yoshida S."/>
        </authorList>
    </citation>
    <scope>NUCLEOTIDE SEQUENCE</scope>
    <source>
        <strain evidence="7">Okayama</strain>
    </source>
</reference>
<dbReference type="PANTHER" id="PTHR23407:SF1">
    <property type="entry name" value="5-FORMYLTETRAHYDROFOLATE CYCLO-LIGASE"/>
    <property type="match status" value="1"/>
</dbReference>
<keyword evidence="8" id="KW-1185">Reference proteome</keyword>
<gene>
    <name evidence="7" type="ORF">PHJA_001914400</name>
</gene>
<evidence type="ECO:0000313" key="8">
    <source>
        <dbReference type="Proteomes" id="UP000653305"/>
    </source>
</evidence>
<evidence type="ECO:0000256" key="3">
    <source>
        <dbReference type="ARBA" id="ARBA00022840"/>
    </source>
</evidence>
<protein>
    <recommendedName>
        <fullName evidence="5">5-formyltetrahydrofolate cyclo-ligase</fullName>
        <ecNumber evidence="5">6.3.3.2</ecNumber>
    </recommendedName>
</protein>
<sequence length="305" mass="34738">MTIMGLLQRLVVRIPPNFIPATASPPLSTSFTPFLRSHLRSSATMSATSTAATPLDTIFKQKKSLRFKVKKELKSMDPTLRSQEGNKFMKLFRGLYWKLHGSSLAVDCVLISVVVRKKLYVPRVEDKNSFMRMLNISRIDDLIANSMDILEPAPCDAEGNEREDGNSFLLQNFSYSEEHYTFQVMLASFMSGLLLTNLEDDWAVVEGRSLIFVFGYWCIMVFIGLCCLRFSRRIDRSYYDTFLTKYQELAKDRQWKKPLFVALSYSRQIVEDGVIPITPSDVFVDALVSPSGVIPISQAANEMYL</sequence>
<keyword evidence="2" id="KW-0547">Nucleotide-binding</keyword>
<keyword evidence="3" id="KW-0067">ATP-binding</keyword>
<evidence type="ECO:0000256" key="6">
    <source>
        <dbReference type="SAM" id="Phobius"/>
    </source>
</evidence>
<comment type="caution">
    <text evidence="7">The sequence shown here is derived from an EMBL/GenBank/DDBJ whole genome shotgun (WGS) entry which is preliminary data.</text>
</comment>
<keyword evidence="7" id="KW-0436">Ligase</keyword>
<feature type="transmembrane region" description="Helical" evidence="6">
    <location>
        <begin position="210"/>
        <end position="228"/>
    </location>
</feature>
<comment type="catalytic activity">
    <reaction evidence="4">
        <text>(6S)-5-formyl-5,6,7,8-tetrahydrofolate + ATP = (6R)-5,10-methenyltetrahydrofolate + ADP + phosphate</text>
        <dbReference type="Rhea" id="RHEA:10488"/>
        <dbReference type="ChEBI" id="CHEBI:30616"/>
        <dbReference type="ChEBI" id="CHEBI:43474"/>
        <dbReference type="ChEBI" id="CHEBI:57455"/>
        <dbReference type="ChEBI" id="CHEBI:57457"/>
        <dbReference type="ChEBI" id="CHEBI:456216"/>
        <dbReference type="EC" id="6.3.3.2"/>
    </reaction>
</comment>
<dbReference type="PANTHER" id="PTHR23407">
    <property type="entry name" value="ATPASE INHIBITOR/5-FORMYLTETRAHYDROFOLATE CYCLO-LIGASE"/>
    <property type="match status" value="1"/>
</dbReference>
<dbReference type="GO" id="GO:0005524">
    <property type="term" value="F:ATP binding"/>
    <property type="evidence" value="ECO:0007669"/>
    <property type="project" value="UniProtKB-KW"/>
</dbReference>
<evidence type="ECO:0000256" key="1">
    <source>
        <dbReference type="ARBA" id="ARBA00010638"/>
    </source>
</evidence>
<evidence type="ECO:0000256" key="4">
    <source>
        <dbReference type="ARBA" id="ARBA00036539"/>
    </source>
</evidence>
<accession>A0A830CP85</accession>